<feature type="binding site" evidence="7">
    <location>
        <position position="193"/>
    </location>
    <ligand>
        <name>Mg(2+)</name>
        <dbReference type="ChEBI" id="CHEBI:18420"/>
        <label>1</label>
        <note>catalytic</note>
    </ligand>
</feature>
<evidence type="ECO:0000256" key="1">
    <source>
        <dbReference type="ARBA" id="ARBA00001946"/>
    </source>
</evidence>
<dbReference type="Gene3D" id="3.30.540.10">
    <property type="entry name" value="Fructose-1,6-Bisphosphatase, subunit A, domain 1"/>
    <property type="match status" value="1"/>
</dbReference>
<keyword evidence="4 7" id="KW-0479">Metal-binding</keyword>
<dbReference type="Pfam" id="PF00459">
    <property type="entry name" value="Inositol_P"/>
    <property type="match status" value="1"/>
</dbReference>
<dbReference type="PRINTS" id="PR00377">
    <property type="entry name" value="IMPHPHTASES"/>
</dbReference>
<dbReference type="EC" id="3.1.3.25" evidence="8"/>
<dbReference type="EMBL" id="GBXI01001783">
    <property type="protein sequence ID" value="JAD12509.1"/>
    <property type="molecule type" value="Transcribed_RNA"/>
</dbReference>
<reference evidence="10" key="2">
    <citation type="journal article" date="2015" name="Gigascience">
        <title>Reconstructing a comprehensive transcriptome assembly of a white-pupal translocated strain of the pest fruit fly Bactrocera cucurbitae.</title>
        <authorList>
            <person name="Sim S.B."/>
            <person name="Calla B."/>
            <person name="Hall B."/>
            <person name="DeRego T."/>
            <person name="Geib S.M."/>
        </authorList>
    </citation>
    <scope>NUCLEOTIDE SEQUENCE</scope>
</reference>
<evidence type="ECO:0000256" key="2">
    <source>
        <dbReference type="ARBA" id="ARBA00005152"/>
    </source>
</evidence>
<dbReference type="GO" id="GO:0008934">
    <property type="term" value="F:inositol monophosphate 1-phosphatase activity"/>
    <property type="evidence" value="ECO:0007669"/>
    <property type="project" value="InterPro"/>
</dbReference>
<organism evidence="10">
    <name type="scientific">Zeugodacus cucurbitae</name>
    <name type="common">Melon fruit fly</name>
    <name type="synonym">Bactrocera cucurbitae</name>
    <dbReference type="NCBI Taxonomy" id="28588"/>
    <lineage>
        <taxon>Eukaryota</taxon>
        <taxon>Metazoa</taxon>
        <taxon>Ecdysozoa</taxon>
        <taxon>Arthropoda</taxon>
        <taxon>Hexapoda</taxon>
        <taxon>Insecta</taxon>
        <taxon>Pterygota</taxon>
        <taxon>Neoptera</taxon>
        <taxon>Endopterygota</taxon>
        <taxon>Diptera</taxon>
        <taxon>Brachycera</taxon>
        <taxon>Muscomorpha</taxon>
        <taxon>Tephritoidea</taxon>
        <taxon>Tephritidae</taxon>
        <taxon>Zeugodacus</taxon>
        <taxon>Zeugodacus</taxon>
    </lineage>
</organism>
<dbReference type="InterPro" id="IPR020583">
    <property type="entry name" value="Inositol_monoP_metal-BS"/>
</dbReference>
<evidence type="ECO:0000256" key="4">
    <source>
        <dbReference type="ARBA" id="ARBA00022723"/>
    </source>
</evidence>
<evidence type="ECO:0000256" key="3">
    <source>
        <dbReference type="ARBA" id="ARBA00009759"/>
    </source>
</evidence>
<gene>
    <name evidence="10" type="primary">ttx-7_1</name>
    <name evidence="9" type="synonym">ttx-7_0</name>
    <name evidence="10" type="ORF">g.35880</name>
    <name evidence="9" type="ORF">g.35884</name>
</gene>
<dbReference type="InterPro" id="IPR020552">
    <property type="entry name" value="Inositol_monoPase_Li-sen"/>
</dbReference>
<dbReference type="PANTHER" id="PTHR20854:SF25">
    <property type="entry name" value="INOSITOL-1-MONOPHOSPHATASE"/>
    <property type="match status" value="1"/>
</dbReference>
<feature type="binding site" evidence="7">
    <location>
        <position position="192"/>
    </location>
    <ligand>
        <name>Mg(2+)</name>
        <dbReference type="ChEBI" id="CHEBI:18420"/>
        <label>1</label>
        <note>catalytic</note>
    </ligand>
</feature>
<dbReference type="FunFam" id="3.30.540.10:FF:000004">
    <property type="entry name" value="Inositol-1-monophosphatase"/>
    <property type="match status" value="1"/>
</dbReference>
<reference evidence="10" key="1">
    <citation type="submission" date="2014-11" db="EMBL/GenBank/DDBJ databases">
        <authorList>
            <person name="Geib S."/>
        </authorList>
    </citation>
    <scope>NUCLEOTIDE SEQUENCE</scope>
</reference>
<dbReference type="EMBL" id="GBXI01003580">
    <property type="protein sequence ID" value="JAD10712.1"/>
    <property type="molecule type" value="Transcribed_RNA"/>
</dbReference>
<evidence type="ECO:0000256" key="6">
    <source>
        <dbReference type="ARBA" id="ARBA00022842"/>
    </source>
</evidence>
<dbReference type="GO" id="GO:0046854">
    <property type="term" value="P:phosphatidylinositol phosphate biosynthetic process"/>
    <property type="evidence" value="ECO:0007669"/>
    <property type="project" value="InterPro"/>
</dbReference>
<dbReference type="PRINTS" id="PR00378">
    <property type="entry name" value="LIIMPHPHTASE"/>
</dbReference>
<dbReference type="PROSITE" id="PS00630">
    <property type="entry name" value="IMP_2"/>
    <property type="match status" value="1"/>
</dbReference>
<comment type="pathway">
    <text evidence="2 8">Polyol metabolism; myo-inositol biosynthesis; myo-inositol from D-glucose 6-phosphate: step 2/2.</text>
</comment>
<dbReference type="InterPro" id="IPR000760">
    <property type="entry name" value="Inositol_monophosphatase-like"/>
</dbReference>
<evidence type="ECO:0000256" key="5">
    <source>
        <dbReference type="ARBA" id="ARBA00022801"/>
    </source>
</evidence>
<evidence type="ECO:0000256" key="8">
    <source>
        <dbReference type="RuleBase" id="RU364068"/>
    </source>
</evidence>
<dbReference type="FunFam" id="3.40.190.80:FF:000002">
    <property type="entry name" value="Inositol-1-monophosphatase"/>
    <property type="match status" value="1"/>
</dbReference>
<name>A0A0A1XMF3_ZEUCU</name>
<dbReference type="GO" id="GO:0007165">
    <property type="term" value="P:signal transduction"/>
    <property type="evidence" value="ECO:0007669"/>
    <property type="project" value="TreeGrafter"/>
</dbReference>
<protein>
    <recommendedName>
        <fullName evidence="8">Inositol-1-monophosphatase</fullName>
        <ecNumber evidence="8">3.1.3.25</ecNumber>
    </recommendedName>
</protein>
<dbReference type="InterPro" id="IPR033942">
    <property type="entry name" value="IMPase"/>
</dbReference>
<evidence type="ECO:0000313" key="10">
    <source>
        <dbReference type="EMBL" id="JAD12509.1"/>
    </source>
</evidence>
<keyword evidence="5 8" id="KW-0378">Hydrolase</keyword>
<dbReference type="GO" id="GO:0006021">
    <property type="term" value="P:inositol biosynthetic process"/>
    <property type="evidence" value="ECO:0007669"/>
    <property type="project" value="UniProtKB-UniPathway"/>
</dbReference>
<feature type="binding site" evidence="7">
    <location>
        <position position="319"/>
    </location>
    <ligand>
        <name>Mg(2+)</name>
        <dbReference type="ChEBI" id="CHEBI:18420"/>
        <label>1</label>
        <note>catalytic</note>
    </ligand>
</feature>
<dbReference type="UniPathway" id="UPA00823">
    <property type="reaction ID" value="UER00788"/>
</dbReference>
<dbReference type="SUPFAM" id="SSF56655">
    <property type="entry name" value="Carbohydrate phosphatase"/>
    <property type="match status" value="1"/>
</dbReference>
<dbReference type="PROSITE" id="PS00629">
    <property type="entry name" value="IMP_1"/>
    <property type="match status" value="1"/>
</dbReference>
<feature type="binding site" evidence="7">
    <location>
        <position position="190"/>
    </location>
    <ligand>
        <name>Mg(2+)</name>
        <dbReference type="ChEBI" id="CHEBI:18420"/>
        <label>1</label>
        <note>catalytic</note>
    </ligand>
</feature>
<comment type="catalytic activity">
    <reaction evidence="8">
        <text>a myo-inositol phosphate + H2O = myo-inositol + phosphate</text>
        <dbReference type="Rhea" id="RHEA:24056"/>
        <dbReference type="ChEBI" id="CHEBI:15377"/>
        <dbReference type="ChEBI" id="CHEBI:17268"/>
        <dbReference type="ChEBI" id="CHEBI:43474"/>
        <dbReference type="ChEBI" id="CHEBI:84139"/>
        <dbReference type="EC" id="3.1.3.25"/>
    </reaction>
</comment>
<sequence length="377" mass="41624">MLPLSSQLLAIHQCNKFLLGKGTAVVVATYKIVTNFKSNEYSVIRKYTYATAATNNNKSTSSTLSLNNYFPLQQKQITNIQPLTARSIQTTTIKMSNNDDIKIRNYYNVALELVMKCGPLVREGYSTADADYKQKSAFFDLVTEYDKQIEDVLVEGLQAAFPETKFIGEETAAATGKIPELTDAPTWIIDPIDGTNNFIHRIPHWCISVGLAINRELVVGIIYNPTANEMYSAWKGHGAYLNGQRIHVRKCTEMNDAVLAYEISLIHAAAVRDKNVKRLSKLAAQAAGTRCIGSGALTLCYVARGSFDCYHVEDLQSWDIAAGAVILREAGGVLWHTKGGEFDIMKPNLIAAATPELAKIMVGLIEEADTLTHFTFK</sequence>
<dbReference type="PANTHER" id="PTHR20854">
    <property type="entry name" value="INOSITOL MONOPHOSPHATASE"/>
    <property type="match status" value="1"/>
</dbReference>
<dbReference type="OrthoDB" id="10254945at2759"/>
<evidence type="ECO:0000256" key="7">
    <source>
        <dbReference type="PIRSR" id="PIRSR600760-2"/>
    </source>
</evidence>
<dbReference type="InterPro" id="IPR020550">
    <property type="entry name" value="Inositol_monophosphatase_CS"/>
</dbReference>
<dbReference type="GeneID" id="105215534"/>
<comment type="cofactor">
    <cofactor evidence="1 7 8">
        <name>Mg(2+)</name>
        <dbReference type="ChEBI" id="CHEBI:18420"/>
    </cofactor>
</comment>
<evidence type="ECO:0000313" key="9">
    <source>
        <dbReference type="EMBL" id="JAD10712.1"/>
    </source>
</evidence>
<accession>A0A0A1XMF3</accession>
<feature type="binding site" evidence="7">
    <location>
        <position position="169"/>
    </location>
    <ligand>
        <name>Mg(2+)</name>
        <dbReference type="ChEBI" id="CHEBI:18420"/>
        <label>1</label>
        <note>catalytic</note>
    </ligand>
</feature>
<comment type="similarity">
    <text evidence="3 8">Belongs to the inositol monophosphatase superfamily.</text>
</comment>
<dbReference type="CDD" id="cd01639">
    <property type="entry name" value="IMPase"/>
    <property type="match status" value="1"/>
</dbReference>
<dbReference type="AlphaFoldDB" id="A0A0A1XMF3"/>
<keyword evidence="6 7" id="KW-0460">Magnesium</keyword>
<dbReference type="Gene3D" id="3.40.190.80">
    <property type="match status" value="1"/>
</dbReference>
<dbReference type="GO" id="GO:0046872">
    <property type="term" value="F:metal ion binding"/>
    <property type="evidence" value="ECO:0007669"/>
    <property type="project" value="UniProtKB-KW"/>
</dbReference>
<proteinExistence type="inferred from homology"/>